<comment type="caution">
    <text evidence="1">The sequence shown here is derived from an EMBL/GenBank/DDBJ whole genome shotgun (WGS) entry which is preliminary data.</text>
</comment>
<dbReference type="InterPro" id="IPR015943">
    <property type="entry name" value="WD40/YVTN_repeat-like_dom_sf"/>
</dbReference>
<accession>A0A2G5SMF9</accession>
<sequence>MIFSNIHGHTMNVPRPISTITDVHYSPIDYLDLQHRNYKDVIVSKACAHDSNIQVWVMGSSTPENLRDGQMSRSRRIAATIPVASQNPWADLWIRFAVDPLGKYIVASNTDSQLMFYDFTTGDKAP</sequence>
<dbReference type="OrthoDB" id="7318948at2759"/>
<proteinExistence type="predicted"/>
<dbReference type="AlphaFoldDB" id="A0A2G5SMF9"/>
<keyword evidence="2" id="KW-1185">Reference proteome</keyword>
<dbReference type="Gene3D" id="2.130.10.10">
    <property type="entry name" value="YVTN repeat-like/Quinoprotein amine dehydrogenase"/>
    <property type="match status" value="1"/>
</dbReference>
<organism evidence="1 2">
    <name type="scientific">Caenorhabditis nigoni</name>
    <dbReference type="NCBI Taxonomy" id="1611254"/>
    <lineage>
        <taxon>Eukaryota</taxon>
        <taxon>Metazoa</taxon>
        <taxon>Ecdysozoa</taxon>
        <taxon>Nematoda</taxon>
        <taxon>Chromadorea</taxon>
        <taxon>Rhabditida</taxon>
        <taxon>Rhabditina</taxon>
        <taxon>Rhabditomorpha</taxon>
        <taxon>Rhabditoidea</taxon>
        <taxon>Rhabditidae</taxon>
        <taxon>Peloderinae</taxon>
        <taxon>Caenorhabditis</taxon>
    </lineage>
</organism>
<reference evidence="2" key="1">
    <citation type="submission" date="2017-10" db="EMBL/GenBank/DDBJ databases">
        <title>Rapid genome shrinkage in a self-fertile nematode reveals novel sperm competition proteins.</title>
        <authorList>
            <person name="Yin D."/>
            <person name="Schwarz E.M."/>
            <person name="Thomas C.G."/>
            <person name="Felde R.L."/>
            <person name="Korf I.F."/>
            <person name="Cutter A.D."/>
            <person name="Schartner C.M."/>
            <person name="Ralston E.J."/>
            <person name="Meyer B.J."/>
            <person name="Haag E.S."/>
        </authorList>
    </citation>
    <scope>NUCLEOTIDE SEQUENCE [LARGE SCALE GENOMIC DNA]</scope>
    <source>
        <strain evidence="2">JU1422</strain>
    </source>
</reference>
<dbReference type="EMBL" id="PDUG01000006">
    <property type="protein sequence ID" value="PIC16325.1"/>
    <property type="molecule type" value="Genomic_DNA"/>
</dbReference>
<protein>
    <submittedName>
        <fullName evidence="1">Uncharacterized protein</fullName>
    </submittedName>
</protein>
<name>A0A2G5SMF9_9PELO</name>
<evidence type="ECO:0000313" key="1">
    <source>
        <dbReference type="EMBL" id="PIC16325.1"/>
    </source>
</evidence>
<dbReference type="Proteomes" id="UP000230233">
    <property type="component" value="Chromosome X"/>
</dbReference>
<gene>
    <name evidence="1" type="primary">Cnig_chr_X.g22970</name>
    <name evidence="1" type="ORF">B9Z55_022970</name>
</gene>
<evidence type="ECO:0000313" key="2">
    <source>
        <dbReference type="Proteomes" id="UP000230233"/>
    </source>
</evidence>